<feature type="transmembrane region" description="Helical" evidence="10">
    <location>
        <begin position="231"/>
        <end position="254"/>
    </location>
</feature>
<keyword evidence="6 10" id="KW-0769">Symport</keyword>
<dbReference type="GO" id="GO:0005886">
    <property type="term" value="C:plasma membrane"/>
    <property type="evidence" value="ECO:0007669"/>
    <property type="project" value="UniProtKB-SubCell"/>
</dbReference>
<evidence type="ECO:0000256" key="4">
    <source>
        <dbReference type="ARBA" id="ARBA00022475"/>
    </source>
</evidence>
<feature type="transmembrane region" description="Helical" evidence="10">
    <location>
        <begin position="370"/>
        <end position="387"/>
    </location>
</feature>
<evidence type="ECO:0000313" key="11">
    <source>
        <dbReference type="EMBL" id="RJT40414.1"/>
    </source>
</evidence>
<evidence type="ECO:0000256" key="9">
    <source>
        <dbReference type="ARBA" id="ARBA00057488"/>
    </source>
</evidence>
<dbReference type="PANTHER" id="PTHR42865:SF1">
    <property type="entry name" value="AEROBIC C4-DICARBOXYLATE TRANSPORT PROTEIN"/>
    <property type="match status" value="1"/>
</dbReference>
<dbReference type="NCBIfam" id="NF002461">
    <property type="entry name" value="PRK01663.1"/>
    <property type="match status" value="1"/>
</dbReference>
<evidence type="ECO:0000256" key="6">
    <source>
        <dbReference type="ARBA" id="ARBA00022847"/>
    </source>
</evidence>
<dbReference type="InterPro" id="IPR023954">
    <property type="entry name" value="C4_dicarb_transport"/>
</dbReference>
<organism evidence="11 12">
    <name type="scientific">Mesorhizobium waimense</name>
    <dbReference type="NCBI Taxonomy" id="1300307"/>
    <lineage>
        <taxon>Bacteria</taxon>
        <taxon>Pseudomonadati</taxon>
        <taxon>Pseudomonadota</taxon>
        <taxon>Alphaproteobacteria</taxon>
        <taxon>Hyphomicrobiales</taxon>
        <taxon>Phyllobacteriaceae</taxon>
        <taxon>Mesorhizobium</taxon>
    </lineage>
</organism>
<dbReference type="InterPro" id="IPR018107">
    <property type="entry name" value="Na-dicarboxylate_symporter_CS"/>
</dbReference>
<dbReference type="PROSITE" id="PS00714">
    <property type="entry name" value="NA_DICARBOXYL_SYMP_2"/>
    <property type="match status" value="1"/>
</dbReference>
<evidence type="ECO:0000256" key="10">
    <source>
        <dbReference type="HAMAP-Rule" id="MF_01300"/>
    </source>
</evidence>
<evidence type="ECO:0000313" key="12">
    <source>
        <dbReference type="Proteomes" id="UP000272706"/>
    </source>
</evidence>
<comment type="similarity">
    <text evidence="2 10">Belongs to the dicarboxylate/amino acid:cation symporter (DAACS) (TC 2.A.23) family.</text>
</comment>
<dbReference type="HAMAP" id="MF_01300">
    <property type="entry name" value="C4_dicarb_transport"/>
    <property type="match status" value="1"/>
</dbReference>
<dbReference type="PRINTS" id="PR00173">
    <property type="entry name" value="EDTRNSPORT"/>
</dbReference>
<dbReference type="AlphaFoldDB" id="A0A3A5KZP5"/>
<evidence type="ECO:0000256" key="1">
    <source>
        <dbReference type="ARBA" id="ARBA00004429"/>
    </source>
</evidence>
<dbReference type="SUPFAM" id="SSF118215">
    <property type="entry name" value="Proton glutamate symport protein"/>
    <property type="match status" value="1"/>
</dbReference>
<comment type="caution">
    <text evidence="10">Lacks conserved residue(s) required for the propagation of feature annotation.</text>
</comment>
<dbReference type="PANTHER" id="PTHR42865">
    <property type="entry name" value="PROTON/GLUTAMATE-ASPARTATE SYMPORTER"/>
    <property type="match status" value="1"/>
</dbReference>
<dbReference type="GO" id="GO:0015366">
    <property type="term" value="F:malate:proton symporter activity"/>
    <property type="evidence" value="ECO:0007669"/>
    <property type="project" value="TreeGrafter"/>
</dbReference>
<comment type="function">
    <text evidence="10">Responsible for the transport of dicarboxylates such as succinate, fumarate, and malate across the membrane.</text>
</comment>
<dbReference type="GO" id="GO:0015138">
    <property type="term" value="F:fumarate transmembrane transporter activity"/>
    <property type="evidence" value="ECO:0007669"/>
    <property type="project" value="TreeGrafter"/>
</dbReference>
<evidence type="ECO:0000256" key="7">
    <source>
        <dbReference type="ARBA" id="ARBA00022989"/>
    </source>
</evidence>
<dbReference type="RefSeq" id="WP_120014059.1">
    <property type="nucleotide sequence ID" value="NZ_QZWZ01000006.1"/>
</dbReference>
<keyword evidence="8 10" id="KW-0472">Membrane</keyword>
<dbReference type="Proteomes" id="UP000272706">
    <property type="component" value="Unassembled WGS sequence"/>
</dbReference>
<keyword evidence="12" id="KW-1185">Reference proteome</keyword>
<proteinExistence type="inferred from homology"/>
<comment type="function">
    <text evidence="9">Responsible for the transport of dicarboxylates such as succinate, fumarate, and malate from the periplasm across the membrane. This transport system plays an important role in the energy supply of rhizobium-legume symbionts.</text>
</comment>
<keyword evidence="5 10" id="KW-0812">Transmembrane</keyword>
<comment type="caution">
    <text evidence="11">The sequence shown here is derived from an EMBL/GenBank/DDBJ whole genome shotgun (WGS) entry which is preliminary data.</text>
</comment>
<gene>
    <name evidence="10" type="primary">dctA</name>
    <name evidence="11" type="ORF">D3227_10650</name>
</gene>
<evidence type="ECO:0000256" key="8">
    <source>
        <dbReference type="ARBA" id="ARBA00023136"/>
    </source>
</evidence>
<dbReference type="Gene3D" id="1.10.3860.10">
    <property type="entry name" value="Sodium:dicarboxylate symporter"/>
    <property type="match status" value="1"/>
</dbReference>
<feature type="transmembrane region" description="Helical" evidence="10">
    <location>
        <begin position="89"/>
        <end position="111"/>
    </location>
</feature>
<dbReference type="Pfam" id="PF00375">
    <property type="entry name" value="SDF"/>
    <property type="match status" value="1"/>
</dbReference>
<dbReference type="InterPro" id="IPR036458">
    <property type="entry name" value="Na:dicarbo_symporter_sf"/>
</dbReference>
<reference evidence="11 12" key="1">
    <citation type="submission" date="2018-09" db="EMBL/GenBank/DDBJ databases">
        <title>Mesorhizobium carmichaelinearum sp. nov. isolated from Carmichaelinea spp. root nodules in New Zealand.</title>
        <authorList>
            <person name="De Meyer S.E."/>
        </authorList>
    </citation>
    <scope>NUCLEOTIDE SEQUENCE [LARGE SCALE GENOMIC DNA]</scope>
    <source>
        <strain evidence="11 12">ICMP19557</strain>
    </source>
</reference>
<dbReference type="InterPro" id="IPR001991">
    <property type="entry name" value="Na-dicarboxylate_symporter"/>
</dbReference>
<sequence length="455" mass="47968">MSAPQVRSASPAPRKPFYARLYAQVLAAIILGVAIGHFYPELGESLKPLGDAFIKLVKMIIAPVIFLTIATGIAGMNDLQQVGRVAGKAMVYFLTFSTLALIVGLIVANVVQPGAGLNIDPASLDVQAVNTYTAKAHEQSVTDFLMNIIPSTIVGAFTDGDILQVLFFSVLFGIALAMAGETGTPVTCFFQALIAPVFKLVGILMKAAPIGAFGAMAFTVGKYGVGSVVNLAMLVGTFYFTAFLFVFGVLGAVCRYNGFSIFSLIRYIKEELLLVLGTSSSEAALPSLIEKMEKAGAKRSVVGLVIPAGYSFNLDGTNIYMTLAALFIAQATNTDLSIGDQVLLLLVAMLSSKGAAGVTGAGFITLAATLSVVPSVPVAGMALILGVDRFMSECRALTNLVGNAVASLVVARWEGELDQVQLQAAFCGHQIVETLNRPTDQTPIDLLGRRTRHKK</sequence>
<feature type="transmembrane region" description="Helical" evidence="10">
    <location>
        <begin position="162"/>
        <end position="180"/>
    </location>
</feature>
<dbReference type="OrthoDB" id="9766690at2"/>
<feature type="transmembrane region" description="Helical" evidence="10">
    <location>
        <begin position="59"/>
        <end position="77"/>
    </location>
</feature>
<evidence type="ECO:0000256" key="3">
    <source>
        <dbReference type="ARBA" id="ARBA00022448"/>
    </source>
</evidence>
<comment type="subcellular location">
    <subcellularLocation>
        <location evidence="1">Cell inner membrane</location>
        <topology evidence="1">Multi-pass membrane protein</topology>
    </subcellularLocation>
    <subcellularLocation>
        <location evidence="10">Cell membrane</location>
        <topology evidence="10">Multi-pass membrane protein</topology>
    </subcellularLocation>
</comment>
<dbReference type="FunFam" id="1.10.3860.10:FF:000001">
    <property type="entry name" value="C4-dicarboxylate transport protein"/>
    <property type="match status" value="1"/>
</dbReference>
<keyword evidence="7 10" id="KW-1133">Transmembrane helix</keyword>
<feature type="transmembrane region" description="Helical" evidence="10">
    <location>
        <begin position="192"/>
        <end position="219"/>
    </location>
</feature>
<dbReference type="NCBIfam" id="NF009587">
    <property type="entry name" value="PRK13027.1"/>
    <property type="match status" value="1"/>
</dbReference>
<protein>
    <recommendedName>
        <fullName evidence="10">C4-dicarboxylate transport protein</fullName>
    </recommendedName>
</protein>
<dbReference type="GO" id="GO:0070778">
    <property type="term" value="P:L-aspartate transmembrane transport"/>
    <property type="evidence" value="ECO:0007669"/>
    <property type="project" value="TreeGrafter"/>
</dbReference>
<evidence type="ECO:0000256" key="5">
    <source>
        <dbReference type="ARBA" id="ARBA00022692"/>
    </source>
</evidence>
<dbReference type="GO" id="GO:0015141">
    <property type="term" value="F:succinate transmembrane transporter activity"/>
    <property type="evidence" value="ECO:0007669"/>
    <property type="project" value="TreeGrafter"/>
</dbReference>
<keyword evidence="3 10" id="KW-0813">Transport</keyword>
<dbReference type="PROSITE" id="PS00713">
    <property type="entry name" value="NA_DICARBOXYL_SYMP_1"/>
    <property type="match status" value="1"/>
</dbReference>
<name>A0A3A5KZP5_9HYPH</name>
<dbReference type="EMBL" id="QZWZ01000006">
    <property type="protein sequence ID" value="RJT40414.1"/>
    <property type="molecule type" value="Genomic_DNA"/>
</dbReference>
<feature type="transmembrane region" description="Helical" evidence="10">
    <location>
        <begin position="21"/>
        <end position="39"/>
    </location>
</feature>
<evidence type="ECO:0000256" key="2">
    <source>
        <dbReference type="ARBA" id="ARBA00006148"/>
    </source>
</evidence>
<keyword evidence="4 10" id="KW-1003">Cell membrane</keyword>
<accession>A0A3A5KZP5</accession>